<dbReference type="PROSITE" id="PS51257">
    <property type="entry name" value="PROKAR_LIPOPROTEIN"/>
    <property type="match status" value="1"/>
</dbReference>
<dbReference type="PANTHER" id="PTHR32060">
    <property type="entry name" value="TAIL-SPECIFIC PROTEASE"/>
    <property type="match status" value="1"/>
</dbReference>
<dbReference type="InterPro" id="IPR041489">
    <property type="entry name" value="PDZ_6"/>
</dbReference>
<dbReference type="GO" id="GO:0004175">
    <property type="term" value="F:endopeptidase activity"/>
    <property type="evidence" value="ECO:0007669"/>
    <property type="project" value="TreeGrafter"/>
</dbReference>
<accession>A0A7C9BP72</accession>
<dbReference type="Pfam" id="PF18294">
    <property type="entry name" value="Pept_S41_N"/>
    <property type="match status" value="1"/>
</dbReference>
<dbReference type="PANTHER" id="PTHR32060:SF30">
    <property type="entry name" value="CARBOXY-TERMINAL PROCESSING PROTEASE CTPA"/>
    <property type="match status" value="1"/>
</dbReference>
<dbReference type="Pfam" id="PF17820">
    <property type="entry name" value="PDZ_6"/>
    <property type="match status" value="1"/>
</dbReference>
<evidence type="ECO:0000259" key="2">
    <source>
        <dbReference type="PROSITE" id="PS50106"/>
    </source>
</evidence>
<dbReference type="SMART" id="SM00245">
    <property type="entry name" value="TSPc"/>
    <property type="match status" value="1"/>
</dbReference>
<dbReference type="SUPFAM" id="SSF50156">
    <property type="entry name" value="PDZ domain-like"/>
    <property type="match status" value="1"/>
</dbReference>
<name>A0A7C9BP72_9BACT</name>
<dbReference type="InterPro" id="IPR001478">
    <property type="entry name" value="PDZ"/>
</dbReference>
<keyword evidence="1" id="KW-0732">Signal</keyword>
<dbReference type="CDD" id="cd07561">
    <property type="entry name" value="Peptidase_S41_CPP_like"/>
    <property type="match status" value="1"/>
</dbReference>
<dbReference type="Pfam" id="PF03572">
    <property type="entry name" value="Peptidase_S41"/>
    <property type="match status" value="1"/>
</dbReference>
<dbReference type="GO" id="GO:0030288">
    <property type="term" value="C:outer membrane-bounded periplasmic space"/>
    <property type="evidence" value="ECO:0007669"/>
    <property type="project" value="TreeGrafter"/>
</dbReference>
<reference evidence="3 4" key="1">
    <citation type="submission" date="2019-10" db="EMBL/GenBank/DDBJ databases">
        <title>Draft Genome Sequence of Cytophagaceae sp. SJW1-29.</title>
        <authorList>
            <person name="Choi A."/>
        </authorList>
    </citation>
    <scope>NUCLEOTIDE SEQUENCE [LARGE SCALE GENOMIC DNA]</scope>
    <source>
        <strain evidence="3 4">SJW1-29</strain>
    </source>
</reference>
<dbReference type="InterPro" id="IPR005151">
    <property type="entry name" value="Tail-specific_protease"/>
</dbReference>
<dbReference type="Gene3D" id="3.90.226.10">
    <property type="entry name" value="2-enoyl-CoA Hydratase, Chain A, domain 1"/>
    <property type="match status" value="1"/>
</dbReference>
<evidence type="ECO:0000256" key="1">
    <source>
        <dbReference type="SAM" id="SignalP"/>
    </source>
</evidence>
<dbReference type="Proteomes" id="UP000479293">
    <property type="component" value="Unassembled WGS sequence"/>
</dbReference>
<dbReference type="GO" id="GO:0006508">
    <property type="term" value="P:proteolysis"/>
    <property type="evidence" value="ECO:0007669"/>
    <property type="project" value="InterPro"/>
</dbReference>
<keyword evidence="4" id="KW-1185">Reference proteome</keyword>
<dbReference type="GO" id="GO:0007165">
    <property type="term" value="P:signal transduction"/>
    <property type="evidence" value="ECO:0007669"/>
    <property type="project" value="TreeGrafter"/>
</dbReference>
<feature type="signal peptide" evidence="1">
    <location>
        <begin position="1"/>
        <end position="26"/>
    </location>
</feature>
<dbReference type="Gene3D" id="2.30.42.10">
    <property type="match status" value="1"/>
</dbReference>
<dbReference type="SMART" id="SM00228">
    <property type="entry name" value="PDZ"/>
    <property type="match status" value="1"/>
</dbReference>
<sequence>MNIGKRLSAFGFAVLFLFVVSCKRDAVEPTSQVGVDSLSTSGVQYSSINAWIYEVMQDAYFWSKQMPAQGTLNANANPADYFEKLIYQRATVDRFSGITDDIESLQKEFNGISKIFGIQYQLAAVDQNQSNIGLFLSYVVKGSPAEAAGLKRGDIILKVNGQALTTGNYATLLRSSDNISFNLGKLDGAALVADDQKTYTMTKAEVTENPVGFSAVIDKSQYGKKIGYLVYTQFVPGTDTSPTLYDDQLRKIFGDFKAQGVNELVLDLRFNGGGYISSAETLASLIGKNISTSKVFYKEQWNENYTAYYQKESGPNALDHTFLNEPNNIGANLSRVFVLTSEGTASASELVINGLKPYMTVITVGDHTYGKNLFGTLVSDDKKRWNWGMYVMLGQTANANGESDYGNVNGIAAGYKVDDTVIPFRSFGDDNETLFSKVLNVMGIPASTSARVGATARVTPLSGEFLKDNLQTSEKRMIKTMELK</sequence>
<dbReference type="InterPro" id="IPR036034">
    <property type="entry name" value="PDZ_sf"/>
</dbReference>
<organism evidence="3 4">
    <name type="scientific">Salmonirosea aquatica</name>
    <dbReference type="NCBI Taxonomy" id="2654236"/>
    <lineage>
        <taxon>Bacteria</taxon>
        <taxon>Pseudomonadati</taxon>
        <taxon>Bacteroidota</taxon>
        <taxon>Cytophagia</taxon>
        <taxon>Cytophagales</taxon>
        <taxon>Spirosomataceae</taxon>
        <taxon>Salmonirosea</taxon>
    </lineage>
</organism>
<dbReference type="EMBL" id="WHLY01000002">
    <property type="protein sequence ID" value="MPR32999.1"/>
    <property type="molecule type" value="Genomic_DNA"/>
</dbReference>
<feature type="domain" description="PDZ" evidence="2">
    <location>
        <begin position="102"/>
        <end position="176"/>
    </location>
</feature>
<evidence type="ECO:0000313" key="4">
    <source>
        <dbReference type="Proteomes" id="UP000479293"/>
    </source>
</evidence>
<dbReference type="RefSeq" id="WP_152757905.1">
    <property type="nucleotide sequence ID" value="NZ_WHLY01000002.1"/>
</dbReference>
<comment type="caution">
    <text evidence="3">The sequence shown here is derived from an EMBL/GenBank/DDBJ whole genome shotgun (WGS) entry which is preliminary data.</text>
</comment>
<dbReference type="InterPro" id="IPR029045">
    <property type="entry name" value="ClpP/crotonase-like_dom_sf"/>
</dbReference>
<dbReference type="AlphaFoldDB" id="A0A7C9BP72"/>
<feature type="chain" id="PRO_5028872210" evidence="1">
    <location>
        <begin position="27"/>
        <end position="484"/>
    </location>
</feature>
<dbReference type="Gene3D" id="3.30.750.170">
    <property type="match status" value="1"/>
</dbReference>
<gene>
    <name evidence="3" type="ORF">GBK04_06405</name>
</gene>
<proteinExistence type="predicted"/>
<dbReference type="InterPro" id="IPR041613">
    <property type="entry name" value="Pept_S41_N"/>
</dbReference>
<dbReference type="PROSITE" id="PS50106">
    <property type="entry name" value="PDZ"/>
    <property type="match status" value="1"/>
</dbReference>
<evidence type="ECO:0000313" key="3">
    <source>
        <dbReference type="EMBL" id="MPR32999.1"/>
    </source>
</evidence>
<protein>
    <submittedName>
        <fullName evidence="3">PDZ domain-containing protein</fullName>
    </submittedName>
</protein>
<dbReference type="GO" id="GO:0008236">
    <property type="term" value="F:serine-type peptidase activity"/>
    <property type="evidence" value="ECO:0007669"/>
    <property type="project" value="InterPro"/>
</dbReference>
<dbReference type="SUPFAM" id="SSF52096">
    <property type="entry name" value="ClpP/crotonase"/>
    <property type="match status" value="1"/>
</dbReference>